<dbReference type="RefSeq" id="WP_062422165.1">
    <property type="nucleotide sequence ID" value="NZ_BBYA01000010.1"/>
</dbReference>
<dbReference type="Pfam" id="PF06439">
    <property type="entry name" value="3keto-disac_hyd"/>
    <property type="match status" value="1"/>
</dbReference>
<dbReference type="SUPFAM" id="SSF49464">
    <property type="entry name" value="Carboxypeptidase regulatory domain-like"/>
    <property type="match status" value="1"/>
</dbReference>
<dbReference type="AlphaFoldDB" id="A0A0P6XMX8"/>
<name>A0A0P6XMX8_9CHLR</name>
<dbReference type="STRING" id="229920.ADM99_14115"/>
<keyword evidence="1" id="KW-0732">Signal</keyword>
<dbReference type="InterPro" id="IPR010496">
    <property type="entry name" value="AL/BT2_dom"/>
</dbReference>
<dbReference type="EMBL" id="LGCK01000014">
    <property type="protein sequence ID" value="KPL70293.1"/>
    <property type="molecule type" value="Genomic_DNA"/>
</dbReference>
<dbReference type="Proteomes" id="UP000050430">
    <property type="component" value="Unassembled WGS sequence"/>
</dbReference>
<evidence type="ECO:0000259" key="2">
    <source>
        <dbReference type="Pfam" id="PF06439"/>
    </source>
</evidence>
<dbReference type="Gene3D" id="2.60.120.560">
    <property type="entry name" value="Exo-inulinase, domain 1"/>
    <property type="match status" value="1"/>
</dbReference>
<comment type="caution">
    <text evidence="3">The sequence shown here is derived from an EMBL/GenBank/DDBJ whole genome shotgun (WGS) entry which is preliminary data.</text>
</comment>
<evidence type="ECO:0000313" key="4">
    <source>
        <dbReference type="Proteomes" id="UP000050430"/>
    </source>
</evidence>
<organism evidence="3 4">
    <name type="scientific">Leptolinea tardivitalis</name>
    <dbReference type="NCBI Taxonomy" id="229920"/>
    <lineage>
        <taxon>Bacteria</taxon>
        <taxon>Bacillati</taxon>
        <taxon>Chloroflexota</taxon>
        <taxon>Anaerolineae</taxon>
        <taxon>Anaerolineales</taxon>
        <taxon>Anaerolineaceae</taxon>
        <taxon>Leptolinea</taxon>
    </lineage>
</organism>
<feature type="chain" id="PRO_5006133136" description="3-keto-alpha-glucoside-1,2-lyase/3-keto-2-hydroxy-glucal hydratase domain-containing protein" evidence="1">
    <location>
        <begin position="20"/>
        <end position="370"/>
    </location>
</feature>
<gene>
    <name evidence="3" type="ORF">ADM99_14115</name>
</gene>
<protein>
    <recommendedName>
        <fullName evidence="2">3-keto-alpha-glucoside-1,2-lyase/3-keto-2-hydroxy-glucal hydratase domain-containing protein</fullName>
    </recommendedName>
</protein>
<evidence type="ECO:0000313" key="3">
    <source>
        <dbReference type="EMBL" id="KPL70293.1"/>
    </source>
</evidence>
<reference evidence="3 4" key="1">
    <citation type="submission" date="2015-07" db="EMBL/GenBank/DDBJ databases">
        <title>Genome sequence of Leptolinea tardivitalis DSM 16556.</title>
        <authorList>
            <person name="Hemp J."/>
            <person name="Ward L.M."/>
            <person name="Pace L.A."/>
            <person name="Fischer W.W."/>
        </authorList>
    </citation>
    <scope>NUCLEOTIDE SEQUENCE [LARGE SCALE GENOMIC DNA]</scope>
    <source>
        <strain evidence="3 4">YMTK-2</strain>
    </source>
</reference>
<feature type="domain" description="3-keto-alpha-glucoside-1,2-lyase/3-keto-2-hydroxy-glucal hydratase" evidence="2">
    <location>
        <begin position="216"/>
        <end position="350"/>
    </location>
</feature>
<accession>A0A0P6XMX8</accession>
<evidence type="ECO:0000256" key="1">
    <source>
        <dbReference type="SAM" id="SignalP"/>
    </source>
</evidence>
<feature type="signal peptide" evidence="1">
    <location>
        <begin position="1"/>
        <end position="19"/>
    </location>
</feature>
<sequence length="370" mass="40670">MKQTTLALFCSIGLVVSFAACTTQTPPQPVTETNVIPTESPVLPAEVVKPTATPEPTATPNPTATPEPTATLVPINFVLTILDEGGNPLPQVNVQNLSESDIVIQTDQKGQITWTNLNSDSNKIIVNAPGYKTIEKDYILNRGENTAIFKLEEEPYGIKTSSACGPGETPVYIEDLQDKIADNWPEIDAGAMGWSVMEKPDEPGNFVIAASGSKDVQPPPTDLKSDQKFNNAVWRTRVWFEGKPAISTFLNWRHSFDTGDVRYFTHFGPQVYVDLTRFDSGNGIPVGRTGSAVSVKKWHYFEISFYNGNIQVWMDGKKMIVYEDKEPFPAGTIGLEPHFNADGVIYYDNLVVCELNGPFVTLPLPTPANK</sequence>
<keyword evidence="4" id="KW-1185">Reference proteome</keyword>
<dbReference type="InterPro" id="IPR008969">
    <property type="entry name" value="CarboxyPept-like_regulatory"/>
</dbReference>
<dbReference type="Gene3D" id="2.60.40.1120">
    <property type="entry name" value="Carboxypeptidase-like, regulatory domain"/>
    <property type="match status" value="1"/>
</dbReference>
<dbReference type="PROSITE" id="PS51257">
    <property type="entry name" value="PROKAR_LIPOPROTEIN"/>
    <property type="match status" value="1"/>
</dbReference>
<proteinExistence type="predicted"/>
<dbReference type="GO" id="GO:0016787">
    <property type="term" value="F:hydrolase activity"/>
    <property type="evidence" value="ECO:0007669"/>
    <property type="project" value="InterPro"/>
</dbReference>